<feature type="non-terminal residue" evidence="1">
    <location>
        <position position="1"/>
    </location>
</feature>
<gene>
    <name evidence="1" type="ORF">THOM_0573</name>
</gene>
<dbReference type="Proteomes" id="UP000011185">
    <property type="component" value="Unassembled WGS sequence"/>
</dbReference>
<dbReference type="InParanoid" id="L7JYF6"/>
<evidence type="ECO:0000313" key="1">
    <source>
        <dbReference type="EMBL" id="ELQ76464.1"/>
    </source>
</evidence>
<sequence>VIITNYVNDTYSVLFNDSTKKQYDGCLKAAVRFRNSLLVLIMKNDICFLDILEEDSIDSIELNHNFDLLAVYDDKILLVKHEKIFLYDLTFKYDSKKRKKYEVKANGEVYIITSSPILKVVVRHHYIYLITKKDSLMIFYKAKLKYSIFETQYLANFEVLKDDLIITSDKIGIVRIYRINSDLKLIFVQDVRDILVSIALFENVIYYLTGSGTKGTIQIELGTKS</sequence>
<protein>
    <submittedName>
        <fullName evidence="1">Uncharacterized protein</fullName>
    </submittedName>
</protein>
<dbReference type="EMBL" id="JH993846">
    <property type="protein sequence ID" value="ELQ76464.1"/>
    <property type="molecule type" value="Genomic_DNA"/>
</dbReference>
<reference evidence="1 2" key="1">
    <citation type="journal article" date="2012" name="PLoS Pathog.">
        <title>The genome of the obligate intracellular parasite Trachipleistophora hominis: new insights into microsporidian genome dynamics and reductive evolution.</title>
        <authorList>
            <person name="Heinz E."/>
            <person name="Williams T.A."/>
            <person name="Nakjang S."/>
            <person name="Noel C.J."/>
            <person name="Swan D.C."/>
            <person name="Goldberg A.V."/>
            <person name="Harris S.R."/>
            <person name="Weinmaier T."/>
            <person name="Markert S."/>
            <person name="Becher D."/>
            <person name="Bernhardt J."/>
            <person name="Dagan T."/>
            <person name="Hacker C."/>
            <person name="Lucocq J.M."/>
            <person name="Schweder T."/>
            <person name="Rattei T."/>
            <person name="Hall N."/>
            <person name="Hirt R.P."/>
            <person name="Embley T.M."/>
        </authorList>
    </citation>
    <scope>NUCLEOTIDE SEQUENCE [LARGE SCALE GENOMIC DNA]</scope>
</reference>
<evidence type="ECO:0000313" key="2">
    <source>
        <dbReference type="Proteomes" id="UP000011185"/>
    </source>
</evidence>
<keyword evidence="2" id="KW-1185">Reference proteome</keyword>
<dbReference type="OrthoDB" id="10573356at2759"/>
<name>L7JYF6_TRAHO</name>
<dbReference type="VEuPathDB" id="MicrosporidiaDB:THOM_0573"/>
<accession>L7JYF6</accession>
<organism evidence="1 2">
    <name type="scientific">Trachipleistophora hominis</name>
    <name type="common">Microsporidian parasite</name>
    <dbReference type="NCBI Taxonomy" id="72359"/>
    <lineage>
        <taxon>Eukaryota</taxon>
        <taxon>Fungi</taxon>
        <taxon>Fungi incertae sedis</taxon>
        <taxon>Microsporidia</taxon>
        <taxon>Pleistophoridae</taxon>
        <taxon>Trachipleistophora</taxon>
    </lineage>
</organism>
<proteinExistence type="predicted"/>
<dbReference type="AlphaFoldDB" id="L7JYF6"/>
<dbReference type="HOGENOM" id="CLU_1232500_0_0_1"/>